<dbReference type="EMBL" id="JAWDGP010002879">
    <property type="protein sequence ID" value="KAK3779118.1"/>
    <property type="molecule type" value="Genomic_DNA"/>
</dbReference>
<evidence type="ECO:0000313" key="3">
    <source>
        <dbReference type="Proteomes" id="UP001283361"/>
    </source>
</evidence>
<feature type="compositionally biased region" description="Basic and acidic residues" evidence="1">
    <location>
        <begin position="36"/>
        <end position="52"/>
    </location>
</feature>
<dbReference type="Proteomes" id="UP001283361">
    <property type="component" value="Unassembled WGS sequence"/>
</dbReference>
<evidence type="ECO:0000313" key="2">
    <source>
        <dbReference type="EMBL" id="KAK3779118.1"/>
    </source>
</evidence>
<proteinExistence type="predicted"/>
<keyword evidence="3" id="KW-1185">Reference proteome</keyword>
<feature type="region of interest" description="Disordered" evidence="1">
    <location>
        <begin position="34"/>
        <end position="55"/>
    </location>
</feature>
<sequence length="78" mass="8864">MRGLIKKSSSLRQETLPPMVREGVTERVVGVYKSEMLSREDDQSRQDSRKDFPAVPRGSGFLTLRSFEMLDVSNSQDT</sequence>
<organism evidence="2 3">
    <name type="scientific">Elysia crispata</name>
    <name type="common">lettuce slug</name>
    <dbReference type="NCBI Taxonomy" id="231223"/>
    <lineage>
        <taxon>Eukaryota</taxon>
        <taxon>Metazoa</taxon>
        <taxon>Spiralia</taxon>
        <taxon>Lophotrochozoa</taxon>
        <taxon>Mollusca</taxon>
        <taxon>Gastropoda</taxon>
        <taxon>Heterobranchia</taxon>
        <taxon>Euthyneura</taxon>
        <taxon>Panpulmonata</taxon>
        <taxon>Sacoglossa</taxon>
        <taxon>Placobranchoidea</taxon>
        <taxon>Plakobranchidae</taxon>
        <taxon>Elysia</taxon>
    </lineage>
</organism>
<name>A0AAE1A1B0_9GAST</name>
<accession>A0AAE1A1B0</accession>
<reference evidence="2" key="1">
    <citation type="journal article" date="2023" name="G3 (Bethesda)">
        <title>A reference genome for the long-term kleptoplast-retaining sea slug Elysia crispata morphotype clarki.</title>
        <authorList>
            <person name="Eastman K.E."/>
            <person name="Pendleton A.L."/>
            <person name="Shaikh M.A."/>
            <person name="Suttiyut T."/>
            <person name="Ogas R."/>
            <person name="Tomko P."/>
            <person name="Gavelis G."/>
            <person name="Widhalm J.R."/>
            <person name="Wisecaver J.H."/>
        </authorList>
    </citation>
    <scope>NUCLEOTIDE SEQUENCE</scope>
    <source>
        <strain evidence="2">ECLA1</strain>
    </source>
</reference>
<dbReference type="AlphaFoldDB" id="A0AAE1A1B0"/>
<protein>
    <submittedName>
        <fullName evidence="2">Uncharacterized protein</fullName>
    </submittedName>
</protein>
<evidence type="ECO:0000256" key="1">
    <source>
        <dbReference type="SAM" id="MobiDB-lite"/>
    </source>
</evidence>
<gene>
    <name evidence="2" type="ORF">RRG08_011142</name>
</gene>
<comment type="caution">
    <text evidence="2">The sequence shown here is derived from an EMBL/GenBank/DDBJ whole genome shotgun (WGS) entry which is preliminary data.</text>
</comment>